<dbReference type="AlphaFoldDB" id="A0A1G4XPP0"/>
<feature type="transmembrane region" description="Helical" evidence="1">
    <location>
        <begin position="43"/>
        <end position="63"/>
    </location>
</feature>
<dbReference type="EMBL" id="FMUH01000002">
    <property type="protein sequence ID" value="SCX43154.1"/>
    <property type="molecule type" value="Genomic_DNA"/>
</dbReference>
<reference evidence="3" key="1">
    <citation type="submission" date="2016-10" db="EMBL/GenBank/DDBJ databases">
        <authorList>
            <person name="Varghese N."/>
            <person name="Submissions S."/>
        </authorList>
    </citation>
    <scope>NUCLEOTIDE SEQUENCE [LARGE SCALE GENOMIC DNA]</scope>
    <source>
        <strain evidence="3">DSM 45722</strain>
    </source>
</reference>
<keyword evidence="3" id="KW-1185">Reference proteome</keyword>
<feature type="transmembrane region" description="Helical" evidence="1">
    <location>
        <begin position="70"/>
        <end position="88"/>
    </location>
</feature>
<keyword evidence="1" id="KW-0472">Membrane</keyword>
<keyword evidence="1" id="KW-0812">Transmembrane</keyword>
<dbReference type="RefSeq" id="WP_092801028.1">
    <property type="nucleotide sequence ID" value="NZ_FMUH01000002.1"/>
</dbReference>
<protein>
    <recommendedName>
        <fullName evidence="4">Tryptophan-associated transmembrane protein (Trp_oprn_chp)</fullName>
    </recommendedName>
</protein>
<evidence type="ECO:0000256" key="1">
    <source>
        <dbReference type="SAM" id="Phobius"/>
    </source>
</evidence>
<evidence type="ECO:0008006" key="4">
    <source>
        <dbReference type="Google" id="ProtNLM"/>
    </source>
</evidence>
<evidence type="ECO:0000313" key="3">
    <source>
        <dbReference type="Proteomes" id="UP000198981"/>
    </source>
</evidence>
<keyword evidence="1" id="KW-1133">Transmembrane helix</keyword>
<name>A0A1G4XPP0_9ACTN</name>
<dbReference type="STRING" id="1960309.SAMN03159343_1181"/>
<feature type="transmembrane region" description="Helical" evidence="1">
    <location>
        <begin position="108"/>
        <end position="130"/>
    </location>
</feature>
<dbReference type="Proteomes" id="UP000198981">
    <property type="component" value="Unassembled WGS sequence"/>
</dbReference>
<sequence>MLVLGLVTAVLLALGTVLPSVTLPDDNGSYGPLLQELGDSTYFLAGGLALLVAAGLLVAGALVQRSRARVGTGLLLVGGGMAAEVGLGQMVGRLQVLVDGFGAATSTAVGGVLLMLAGASAVALVVVGLVRLSRLARAS</sequence>
<organism evidence="2 3">
    <name type="scientific">Klenkia marina</name>
    <dbReference type="NCBI Taxonomy" id="1960309"/>
    <lineage>
        <taxon>Bacteria</taxon>
        <taxon>Bacillati</taxon>
        <taxon>Actinomycetota</taxon>
        <taxon>Actinomycetes</taxon>
        <taxon>Geodermatophilales</taxon>
        <taxon>Geodermatophilaceae</taxon>
        <taxon>Klenkia</taxon>
    </lineage>
</organism>
<evidence type="ECO:0000313" key="2">
    <source>
        <dbReference type="EMBL" id="SCX43154.1"/>
    </source>
</evidence>
<accession>A0A1G4XPP0</accession>
<gene>
    <name evidence="2" type="ORF">SAMN03159343_1181</name>
</gene>
<proteinExistence type="predicted"/>